<name>A0ABU1W7Y6_9GAMM</name>
<feature type="domain" description="ABM" evidence="1">
    <location>
        <begin position="1"/>
        <end position="76"/>
    </location>
</feature>
<dbReference type="RefSeq" id="WP_310058483.1">
    <property type="nucleotide sequence ID" value="NZ_JAVDVY010000001.1"/>
</dbReference>
<dbReference type="GO" id="GO:0004497">
    <property type="term" value="F:monooxygenase activity"/>
    <property type="evidence" value="ECO:0007669"/>
    <property type="project" value="UniProtKB-KW"/>
</dbReference>
<dbReference type="Pfam" id="PF03992">
    <property type="entry name" value="ABM"/>
    <property type="match status" value="1"/>
</dbReference>
<organism evidence="2 3">
    <name type="scientific">Lysobacter niastensis</name>
    <dbReference type="NCBI Taxonomy" id="380629"/>
    <lineage>
        <taxon>Bacteria</taxon>
        <taxon>Pseudomonadati</taxon>
        <taxon>Pseudomonadota</taxon>
        <taxon>Gammaproteobacteria</taxon>
        <taxon>Lysobacterales</taxon>
        <taxon>Lysobacteraceae</taxon>
        <taxon>Lysobacter</taxon>
    </lineage>
</organism>
<gene>
    <name evidence="2" type="ORF">J2X06_000761</name>
</gene>
<dbReference type="EMBL" id="JAVDVY010000001">
    <property type="protein sequence ID" value="MDR7133577.1"/>
    <property type="molecule type" value="Genomic_DNA"/>
</dbReference>
<dbReference type="InterPro" id="IPR011008">
    <property type="entry name" value="Dimeric_a/b-barrel"/>
</dbReference>
<proteinExistence type="predicted"/>
<evidence type="ECO:0000313" key="3">
    <source>
        <dbReference type="Proteomes" id="UP001251524"/>
    </source>
</evidence>
<reference evidence="2 3" key="1">
    <citation type="submission" date="2023-07" db="EMBL/GenBank/DDBJ databases">
        <title>Sorghum-associated microbial communities from plants grown in Nebraska, USA.</title>
        <authorList>
            <person name="Schachtman D."/>
        </authorList>
    </citation>
    <scope>NUCLEOTIDE SEQUENCE [LARGE SCALE GENOMIC DNA]</scope>
    <source>
        <strain evidence="2 3">BE198</strain>
    </source>
</reference>
<protein>
    <submittedName>
        <fullName evidence="2">Heme-degrading monooxygenase HmoA</fullName>
    </submittedName>
</protein>
<comment type="caution">
    <text evidence="2">The sequence shown here is derived from an EMBL/GenBank/DDBJ whole genome shotgun (WGS) entry which is preliminary data.</text>
</comment>
<evidence type="ECO:0000313" key="2">
    <source>
        <dbReference type="EMBL" id="MDR7133577.1"/>
    </source>
</evidence>
<dbReference type="Proteomes" id="UP001251524">
    <property type="component" value="Unassembled WGS sequence"/>
</dbReference>
<keyword evidence="2" id="KW-0503">Monooxygenase</keyword>
<evidence type="ECO:0000259" key="1">
    <source>
        <dbReference type="Pfam" id="PF03992"/>
    </source>
</evidence>
<keyword evidence="3" id="KW-1185">Reference proteome</keyword>
<keyword evidence="2" id="KW-0560">Oxidoreductase</keyword>
<dbReference type="SUPFAM" id="SSF54909">
    <property type="entry name" value="Dimeric alpha+beta barrel"/>
    <property type="match status" value="1"/>
</dbReference>
<accession>A0ABU1W7Y6</accession>
<sequence length="101" mass="11950">MFVTVWEYEVRLGMEAAFEQLYGEHGAWVRLFREQPGYLRTDLLRGERHGHYLTLDHWRDVQDYTAFQQHQHSRYAQIDAQGDALTLSERHIGTFIVPDTA</sequence>
<dbReference type="InterPro" id="IPR007138">
    <property type="entry name" value="ABM_dom"/>
</dbReference>
<dbReference type="Gene3D" id="3.30.70.100">
    <property type="match status" value="1"/>
</dbReference>